<keyword evidence="2" id="KW-1185">Reference proteome</keyword>
<evidence type="ECO:0000313" key="2">
    <source>
        <dbReference type="Proteomes" id="UP001237642"/>
    </source>
</evidence>
<proteinExistence type="predicted"/>
<dbReference type="AlphaFoldDB" id="A0AAD8IA80"/>
<reference evidence="1" key="2">
    <citation type="submission" date="2023-05" db="EMBL/GenBank/DDBJ databases">
        <authorList>
            <person name="Schelkunov M.I."/>
        </authorList>
    </citation>
    <scope>NUCLEOTIDE SEQUENCE</scope>
    <source>
        <strain evidence="1">Hsosn_3</strain>
        <tissue evidence="1">Leaf</tissue>
    </source>
</reference>
<dbReference type="SUPFAM" id="SSF48403">
    <property type="entry name" value="Ankyrin repeat"/>
    <property type="match status" value="1"/>
</dbReference>
<dbReference type="InterPro" id="IPR036770">
    <property type="entry name" value="Ankyrin_rpt-contain_sf"/>
</dbReference>
<organism evidence="1 2">
    <name type="scientific">Heracleum sosnowskyi</name>
    <dbReference type="NCBI Taxonomy" id="360622"/>
    <lineage>
        <taxon>Eukaryota</taxon>
        <taxon>Viridiplantae</taxon>
        <taxon>Streptophyta</taxon>
        <taxon>Embryophyta</taxon>
        <taxon>Tracheophyta</taxon>
        <taxon>Spermatophyta</taxon>
        <taxon>Magnoliopsida</taxon>
        <taxon>eudicotyledons</taxon>
        <taxon>Gunneridae</taxon>
        <taxon>Pentapetalae</taxon>
        <taxon>asterids</taxon>
        <taxon>campanulids</taxon>
        <taxon>Apiales</taxon>
        <taxon>Apiaceae</taxon>
        <taxon>Apioideae</taxon>
        <taxon>apioid superclade</taxon>
        <taxon>Tordylieae</taxon>
        <taxon>Tordyliinae</taxon>
        <taxon>Heracleum</taxon>
    </lineage>
</organism>
<dbReference type="Proteomes" id="UP001237642">
    <property type="component" value="Unassembled WGS sequence"/>
</dbReference>
<dbReference type="EMBL" id="JAUIZM010000005">
    <property type="protein sequence ID" value="KAK1382072.1"/>
    <property type="molecule type" value="Genomic_DNA"/>
</dbReference>
<gene>
    <name evidence="1" type="ORF">POM88_019807</name>
</gene>
<comment type="caution">
    <text evidence="1">The sequence shown here is derived from an EMBL/GenBank/DDBJ whole genome shotgun (WGS) entry which is preliminary data.</text>
</comment>
<name>A0AAD8IA80_9APIA</name>
<accession>A0AAD8IA80</accession>
<dbReference type="Gene3D" id="1.25.40.20">
    <property type="entry name" value="Ankyrin repeat-containing domain"/>
    <property type="match status" value="1"/>
</dbReference>
<reference evidence="1" key="1">
    <citation type="submission" date="2023-02" db="EMBL/GenBank/DDBJ databases">
        <title>Genome of toxic invasive species Heracleum sosnowskyi carries increased number of genes despite the absence of recent whole-genome duplications.</title>
        <authorList>
            <person name="Schelkunov M."/>
            <person name="Shtratnikova V."/>
            <person name="Makarenko M."/>
            <person name="Klepikova A."/>
            <person name="Omelchenko D."/>
            <person name="Novikova G."/>
            <person name="Obukhova E."/>
            <person name="Bogdanov V."/>
            <person name="Penin A."/>
            <person name="Logacheva M."/>
        </authorList>
    </citation>
    <scope>NUCLEOTIDE SEQUENCE</scope>
    <source>
        <strain evidence="1">Hsosn_3</strain>
        <tissue evidence="1">Leaf</tissue>
    </source>
</reference>
<evidence type="ECO:0000313" key="1">
    <source>
        <dbReference type="EMBL" id="KAK1382072.1"/>
    </source>
</evidence>
<sequence>MMINAAKGWSPKEAISEALSTRINESGNTFLELAVHRNCVEVVELIFVEDRAYQHDRGRKNKGFMRLIYTAIDKEYKDILKLLTETYEAQVSVVHKGVTDLIVAIRKRDRGMNYEICSPQKEL</sequence>
<protein>
    <submittedName>
        <fullName evidence="1">Uncharacterized protein</fullName>
    </submittedName>
</protein>